<comment type="caution">
    <text evidence="2">The sequence shown here is derived from an EMBL/GenBank/DDBJ whole genome shotgun (WGS) entry which is preliminary data.</text>
</comment>
<accession>A0A641ALU0</accession>
<evidence type="ECO:0000313" key="2">
    <source>
        <dbReference type="EMBL" id="KAA1376373.1"/>
    </source>
</evidence>
<gene>
    <name evidence="2" type="ORF">ESP62_013140</name>
</gene>
<dbReference type="RefSeq" id="WP_129184343.1">
    <property type="nucleotide sequence ID" value="NZ_JAGIOG010000001.1"/>
</dbReference>
<reference evidence="2" key="1">
    <citation type="submission" date="2019-09" db="EMBL/GenBank/DDBJ databases">
        <authorList>
            <person name="Li J."/>
        </authorList>
    </citation>
    <scope>NUCLEOTIDE SEQUENCE [LARGE SCALE GENOMIC DNA]</scope>
    <source>
        <strain evidence="2">NRBC 14897</strain>
    </source>
</reference>
<feature type="transmembrane region" description="Helical" evidence="1">
    <location>
        <begin position="80"/>
        <end position="98"/>
    </location>
</feature>
<dbReference type="AlphaFoldDB" id="A0A641ALU0"/>
<sequence>MPDPVTATPKPPVFAPAAPAWFGIDLRNLAGFDFVRGAKTIEQRIPAIVNDIAKVGRDIVCVLELPNPQVKNFTRRMAKAVAALVGSVATALLAVYASDTPVKKVLTVVAIVATVVGTCAVPNRPAANQLEPELALGDESAAFDDELP</sequence>
<protein>
    <submittedName>
        <fullName evidence="2">Uncharacterized protein</fullName>
    </submittedName>
</protein>
<dbReference type="EMBL" id="SDPP02000003">
    <property type="protein sequence ID" value="KAA1376373.1"/>
    <property type="molecule type" value="Genomic_DNA"/>
</dbReference>
<proteinExistence type="predicted"/>
<evidence type="ECO:0000256" key="1">
    <source>
        <dbReference type="SAM" id="Phobius"/>
    </source>
</evidence>
<keyword evidence="1" id="KW-1133">Transmembrane helix</keyword>
<organism evidence="2 3">
    <name type="scientific">Aeromicrobium fastidiosum</name>
    <dbReference type="NCBI Taxonomy" id="52699"/>
    <lineage>
        <taxon>Bacteria</taxon>
        <taxon>Bacillati</taxon>
        <taxon>Actinomycetota</taxon>
        <taxon>Actinomycetes</taxon>
        <taxon>Propionibacteriales</taxon>
        <taxon>Nocardioidaceae</taxon>
        <taxon>Aeromicrobium</taxon>
    </lineage>
</organism>
<keyword evidence="1" id="KW-0472">Membrane</keyword>
<evidence type="ECO:0000313" key="3">
    <source>
        <dbReference type="Proteomes" id="UP001515100"/>
    </source>
</evidence>
<name>A0A641ALU0_9ACTN</name>
<dbReference type="Proteomes" id="UP001515100">
    <property type="component" value="Unassembled WGS sequence"/>
</dbReference>
<keyword evidence="3" id="KW-1185">Reference proteome</keyword>
<keyword evidence="1" id="KW-0812">Transmembrane</keyword>